<evidence type="ECO:0000313" key="4">
    <source>
        <dbReference type="EMBL" id="SEM32856.1"/>
    </source>
</evidence>
<dbReference type="SUPFAM" id="SSF56349">
    <property type="entry name" value="DNA breaking-rejoining enzymes"/>
    <property type="match status" value="1"/>
</dbReference>
<evidence type="ECO:0000256" key="2">
    <source>
        <dbReference type="ARBA" id="ARBA00023172"/>
    </source>
</evidence>
<dbReference type="Pfam" id="PF13102">
    <property type="entry name" value="Phage_int_SAM_5"/>
    <property type="match status" value="1"/>
</dbReference>
<dbReference type="GO" id="GO:0006310">
    <property type="term" value="P:DNA recombination"/>
    <property type="evidence" value="ECO:0007669"/>
    <property type="project" value="UniProtKB-KW"/>
</dbReference>
<dbReference type="InterPro" id="IPR013762">
    <property type="entry name" value="Integrase-like_cat_sf"/>
</dbReference>
<dbReference type="EMBL" id="FOBV01000002">
    <property type="protein sequence ID" value="SEM32856.1"/>
    <property type="molecule type" value="Genomic_DNA"/>
</dbReference>
<feature type="domain" description="Phage integrase SAM-like" evidence="3">
    <location>
        <begin position="124"/>
        <end position="214"/>
    </location>
</feature>
<evidence type="ECO:0000259" key="3">
    <source>
        <dbReference type="Pfam" id="PF13102"/>
    </source>
</evidence>
<accession>A0A1H7XGD5</accession>
<keyword evidence="2" id="KW-0233">DNA recombination</keyword>
<evidence type="ECO:0000256" key="1">
    <source>
        <dbReference type="ARBA" id="ARBA00023125"/>
    </source>
</evidence>
<gene>
    <name evidence="4" type="ORF">SAMN05421856_102427</name>
</gene>
<dbReference type="GO" id="GO:0015074">
    <property type="term" value="P:DNA integration"/>
    <property type="evidence" value="ECO:0007669"/>
    <property type="project" value="InterPro"/>
</dbReference>
<protein>
    <submittedName>
        <fullName evidence="4">Phage integrase SAM-like domain-containing protein</fullName>
    </submittedName>
</protein>
<dbReference type="Gene3D" id="1.10.443.10">
    <property type="entry name" value="Intergrase catalytic core"/>
    <property type="match status" value="1"/>
</dbReference>
<dbReference type="Proteomes" id="UP000199450">
    <property type="component" value="Unassembled WGS sequence"/>
</dbReference>
<proteinExistence type="predicted"/>
<dbReference type="GO" id="GO:0003677">
    <property type="term" value="F:DNA binding"/>
    <property type="evidence" value="ECO:0007669"/>
    <property type="project" value="UniProtKB-KW"/>
</dbReference>
<sequence>MLKVKFFIKNPKEVSNSIYVRVRAGRKLDLVSTTKEVTNLSDWNSEEGYLLESFKELKNGKMVDRRGAEIKKRILENTKVNYRLSELRKEIEDVYKASETFNAQTLKGLIFPVVIETEDLSKQSFVDYFETFINSKGSSISEDYVTKVNSIKAIIERYSKFKKLKDLLLMDIDTDFKNDFEKYCLNVEKYSANYFERNFKFIKTILYHAQANGYPIYHGLSRIKCVTEKTMFVILTPQELELIEESKFSDEHLEAAKDWLLISCYSGQRISDFMRFNTSMITKKYILDKEKYFIEFVQEKTKKQMLLPLHEKIIKILEKRDWDFPRKMSEPRYNEHIKKVCEYVGIDEEVEGSLSIEEGKDSKQKIQTLKSKNKRRKVKGMYPKYKLISSHTGRRSFASNNFGTIPTPLLMRATGHSSEAMLLKYIGKIEEQQSLALAEYL</sequence>
<dbReference type="InterPro" id="IPR010998">
    <property type="entry name" value="Integrase_recombinase_N"/>
</dbReference>
<dbReference type="InterPro" id="IPR011010">
    <property type="entry name" value="DNA_brk_join_enz"/>
</dbReference>
<keyword evidence="5" id="KW-1185">Reference proteome</keyword>
<evidence type="ECO:0000313" key="5">
    <source>
        <dbReference type="Proteomes" id="UP000199450"/>
    </source>
</evidence>
<name>A0A1H7XGD5_9FLAO</name>
<dbReference type="STRING" id="295069.SAMN05421856_102427"/>
<dbReference type="AlphaFoldDB" id="A0A1H7XGD5"/>
<dbReference type="OrthoDB" id="1493636at2"/>
<dbReference type="InterPro" id="IPR025269">
    <property type="entry name" value="SAM-like_dom"/>
</dbReference>
<reference evidence="5" key="1">
    <citation type="submission" date="2016-10" db="EMBL/GenBank/DDBJ databases">
        <authorList>
            <person name="Varghese N."/>
            <person name="Submissions S."/>
        </authorList>
    </citation>
    <scope>NUCLEOTIDE SEQUENCE [LARGE SCALE GENOMIC DNA]</scope>
    <source>
        <strain evidence="5">DSM 17453</strain>
    </source>
</reference>
<organism evidence="4 5">
    <name type="scientific">Chryseobacterium taichungense</name>
    <dbReference type="NCBI Taxonomy" id="295069"/>
    <lineage>
        <taxon>Bacteria</taxon>
        <taxon>Pseudomonadati</taxon>
        <taxon>Bacteroidota</taxon>
        <taxon>Flavobacteriia</taxon>
        <taxon>Flavobacteriales</taxon>
        <taxon>Weeksellaceae</taxon>
        <taxon>Chryseobacterium group</taxon>
        <taxon>Chryseobacterium</taxon>
    </lineage>
</organism>
<keyword evidence="1" id="KW-0238">DNA-binding</keyword>
<dbReference type="RefSeq" id="WP_089999075.1">
    <property type="nucleotide sequence ID" value="NZ_FOBV01000002.1"/>
</dbReference>
<dbReference type="Gene3D" id="1.10.150.130">
    <property type="match status" value="1"/>
</dbReference>